<feature type="signal peptide" evidence="2">
    <location>
        <begin position="1"/>
        <end position="22"/>
    </location>
</feature>
<evidence type="ECO:0000256" key="2">
    <source>
        <dbReference type="SAM" id="SignalP"/>
    </source>
</evidence>
<feature type="region of interest" description="Disordered" evidence="1">
    <location>
        <begin position="106"/>
        <end position="133"/>
    </location>
</feature>
<feature type="compositionally biased region" description="Low complexity" evidence="1">
    <location>
        <begin position="109"/>
        <end position="124"/>
    </location>
</feature>
<keyword evidence="4" id="KW-1185">Reference proteome</keyword>
<proteinExistence type="predicted"/>
<reference evidence="3 4" key="1">
    <citation type="submission" date="2019-05" db="EMBL/GenBank/DDBJ databases">
        <title>Emergence of the Ug99 lineage of the wheat stem rust pathogen through somatic hybridization.</title>
        <authorList>
            <person name="Li F."/>
            <person name="Upadhyaya N.M."/>
            <person name="Sperschneider J."/>
            <person name="Matny O."/>
            <person name="Nguyen-Phuc H."/>
            <person name="Mago R."/>
            <person name="Raley C."/>
            <person name="Miller M.E."/>
            <person name="Silverstein K.A.T."/>
            <person name="Henningsen E."/>
            <person name="Hirsch C.D."/>
            <person name="Visser B."/>
            <person name="Pretorius Z.A."/>
            <person name="Steffenson B.J."/>
            <person name="Schwessinger B."/>
            <person name="Dodds P.N."/>
            <person name="Figueroa M."/>
        </authorList>
    </citation>
    <scope>NUCLEOTIDE SEQUENCE [LARGE SCALE GENOMIC DNA]</scope>
    <source>
        <strain evidence="3">21-0</strain>
    </source>
</reference>
<evidence type="ECO:0000256" key="1">
    <source>
        <dbReference type="SAM" id="MobiDB-lite"/>
    </source>
</evidence>
<evidence type="ECO:0000313" key="3">
    <source>
        <dbReference type="EMBL" id="KAA1114786.1"/>
    </source>
</evidence>
<dbReference type="EMBL" id="VSWC01000014">
    <property type="protein sequence ID" value="KAA1114786.1"/>
    <property type="molecule type" value="Genomic_DNA"/>
</dbReference>
<evidence type="ECO:0000313" key="4">
    <source>
        <dbReference type="Proteomes" id="UP000324748"/>
    </source>
</evidence>
<feature type="chain" id="PRO_5023113831" evidence="2">
    <location>
        <begin position="23"/>
        <end position="138"/>
    </location>
</feature>
<dbReference type="OrthoDB" id="10315765at2759"/>
<keyword evidence="2" id="KW-0732">Signal</keyword>
<gene>
    <name evidence="3" type="ORF">PGT21_023016</name>
</gene>
<organism evidence="3 4">
    <name type="scientific">Puccinia graminis f. sp. tritici</name>
    <dbReference type="NCBI Taxonomy" id="56615"/>
    <lineage>
        <taxon>Eukaryota</taxon>
        <taxon>Fungi</taxon>
        <taxon>Dikarya</taxon>
        <taxon>Basidiomycota</taxon>
        <taxon>Pucciniomycotina</taxon>
        <taxon>Pucciniomycetes</taxon>
        <taxon>Pucciniales</taxon>
        <taxon>Pucciniaceae</taxon>
        <taxon>Puccinia</taxon>
    </lineage>
</organism>
<protein>
    <submittedName>
        <fullName evidence="3">Uncharacterized protein</fullName>
    </submittedName>
</protein>
<sequence>MQLRARDLLFTLAVLATTVANAQQRPKCPRCPNAYGIPCTPAQMEQFNLSATGQCRPNCHNIVEKGNYMCAKCPVIFRNNPGYSSKSLSRPCHHYGLEVIRDERGIMVGSTPPSSGPSEPGSSQPEDEESPYILHHFI</sequence>
<accession>A0A5B0QNB0</accession>
<name>A0A5B0QNB0_PUCGR</name>
<dbReference type="AlphaFoldDB" id="A0A5B0QNB0"/>
<dbReference type="Proteomes" id="UP000324748">
    <property type="component" value="Unassembled WGS sequence"/>
</dbReference>
<comment type="caution">
    <text evidence="3">The sequence shown here is derived from an EMBL/GenBank/DDBJ whole genome shotgun (WGS) entry which is preliminary data.</text>
</comment>